<comment type="cofactor">
    <cofactor evidence="1">
        <name>FAD</name>
        <dbReference type="ChEBI" id="CHEBI:57692"/>
    </cofactor>
</comment>
<feature type="transmembrane region" description="Helical" evidence="5">
    <location>
        <begin position="6"/>
        <end position="26"/>
    </location>
</feature>
<keyword evidence="3" id="KW-0274">FAD</keyword>
<accession>A0A9P7UU77</accession>
<evidence type="ECO:0000256" key="1">
    <source>
        <dbReference type="ARBA" id="ARBA00001974"/>
    </source>
</evidence>
<evidence type="ECO:0000256" key="3">
    <source>
        <dbReference type="ARBA" id="ARBA00022827"/>
    </source>
</evidence>
<proteinExistence type="predicted"/>
<keyword evidence="4" id="KW-0560">Oxidoreductase</keyword>
<evidence type="ECO:0000313" key="8">
    <source>
        <dbReference type="Proteomes" id="UP001049176"/>
    </source>
</evidence>
<sequence length="166" mass="18644">MQPPVLIVGAGPTGLTLALSLLTNGVSVRIIRKESTFAVGSRGSGIQPRTQELLKLFNIWSDMERRAFPPSLLKFHSAPEGPQPLQTVEMSVEMDSKPEYYRINTRYLGQGAQEEIYRAHLKDRFNVEVELGTEFRSLEQHPDYIVAHLVKHTPDGGEVPEEARFS</sequence>
<dbReference type="InterPro" id="IPR036188">
    <property type="entry name" value="FAD/NAD-bd_sf"/>
</dbReference>
<dbReference type="RefSeq" id="XP_043011047.1">
    <property type="nucleotide sequence ID" value="XM_043149963.1"/>
</dbReference>
<dbReference type="OrthoDB" id="2690153at2759"/>
<dbReference type="Pfam" id="PF01494">
    <property type="entry name" value="FAD_binding_3"/>
    <property type="match status" value="1"/>
</dbReference>
<keyword evidence="5" id="KW-0472">Membrane</keyword>
<keyword evidence="8" id="KW-1185">Reference proteome</keyword>
<dbReference type="PANTHER" id="PTHR43004">
    <property type="entry name" value="TRK SYSTEM POTASSIUM UPTAKE PROTEIN"/>
    <property type="match status" value="1"/>
</dbReference>
<dbReference type="EMBL" id="CM032183">
    <property type="protein sequence ID" value="KAG7094577.1"/>
    <property type="molecule type" value="Genomic_DNA"/>
</dbReference>
<comment type="caution">
    <text evidence="7">The sequence shown here is derived from an EMBL/GenBank/DDBJ whole genome shotgun (WGS) entry which is preliminary data.</text>
</comment>
<evidence type="ECO:0000259" key="6">
    <source>
        <dbReference type="Pfam" id="PF01494"/>
    </source>
</evidence>
<dbReference type="AlphaFoldDB" id="A0A9P7UU77"/>
<evidence type="ECO:0000313" key="7">
    <source>
        <dbReference type="EMBL" id="KAG7094577.1"/>
    </source>
</evidence>
<dbReference type="InterPro" id="IPR050641">
    <property type="entry name" value="RIFMO-like"/>
</dbReference>
<keyword evidence="2" id="KW-0285">Flavoprotein</keyword>
<organism evidence="7 8">
    <name type="scientific">Marasmius oreades</name>
    <name type="common">fairy-ring Marasmius</name>
    <dbReference type="NCBI Taxonomy" id="181124"/>
    <lineage>
        <taxon>Eukaryota</taxon>
        <taxon>Fungi</taxon>
        <taxon>Dikarya</taxon>
        <taxon>Basidiomycota</taxon>
        <taxon>Agaricomycotina</taxon>
        <taxon>Agaricomycetes</taxon>
        <taxon>Agaricomycetidae</taxon>
        <taxon>Agaricales</taxon>
        <taxon>Marasmiineae</taxon>
        <taxon>Marasmiaceae</taxon>
        <taxon>Marasmius</taxon>
    </lineage>
</organism>
<evidence type="ECO:0000256" key="4">
    <source>
        <dbReference type="ARBA" id="ARBA00023002"/>
    </source>
</evidence>
<dbReference type="PANTHER" id="PTHR43004:SF19">
    <property type="entry name" value="BINDING MONOOXYGENASE, PUTATIVE (JCVI)-RELATED"/>
    <property type="match status" value="1"/>
</dbReference>
<reference evidence="7" key="1">
    <citation type="journal article" date="2021" name="Genome Biol. Evol.">
        <title>The assembled and annotated genome of the fairy-ring fungus Marasmius oreades.</title>
        <authorList>
            <person name="Hiltunen M."/>
            <person name="Ament-Velasquez S.L."/>
            <person name="Johannesson H."/>
        </authorList>
    </citation>
    <scope>NUCLEOTIDE SEQUENCE</scope>
    <source>
        <strain evidence="7">03SP1</strain>
    </source>
</reference>
<keyword evidence="5" id="KW-0812">Transmembrane</keyword>
<keyword evidence="5" id="KW-1133">Transmembrane helix</keyword>
<feature type="domain" description="FAD-binding" evidence="6">
    <location>
        <begin position="4"/>
        <end position="155"/>
    </location>
</feature>
<dbReference type="Proteomes" id="UP001049176">
    <property type="component" value="Chromosome 3"/>
</dbReference>
<evidence type="ECO:0000256" key="2">
    <source>
        <dbReference type="ARBA" id="ARBA00022630"/>
    </source>
</evidence>
<gene>
    <name evidence="7" type="ORF">E1B28_005404</name>
</gene>
<dbReference type="GO" id="GO:0071949">
    <property type="term" value="F:FAD binding"/>
    <property type="evidence" value="ECO:0007669"/>
    <property type="project" value="InterPro"/>
</dbReference>
<name>A0A9P7UU77_9AGAR</name>
<dbReference type="GO" id="GO:0016709">
    <property type="term" value="F:oxidoreductase activity, acting on paired donors, with incorporation or reduction of molecular oxygen, NAD(P)H as one donor, and incorporation of one atom of oxygen"/>
    <property type="evidence" value="ECO:0007669"/>
    <property type="project" value="UniProtKB-ARBA"/>
</dbReference>
<dbReference type="SUPFAM" id="SSF51905">
    <property type="entry name" value="FAD/NAD(P)-binding domain"/>
    <property type="match status" value="1"/>
</dbReference>
<dbReference type="GeneID" id="66074480"/>
<dbReference type="InterPro" id="IPR002938">
    <property type="entry name" value="FAD-bd"/>
</dbReference>
<dbReference type="Gene3D" id="3.50.50.60">
    <property type="entry name" value="FAD/NAD(P)-binding domain"/>
    <property type="match status" value="1"/>
</dbReference>
<evidence type="ECO:0000256" key="5">
    <source>
        <dbReference type="SAM" id="Phobius"/>
    </source>
</evidence>
<protein>
    <recommendedName>
        <fullName evidence="6">FAD-binding domain-containing protein</fullName>
    </recommendedName>
</protein>
<dbReference type="KEGG" id="more:E1B28_005404"/>